<dbReference type="eggNOG" id="COG0745">
    <property type="taxonomic scope" value="Bacteria"/>
</dbReference>
<evidence type="ECO:0000256" key="4">
    <source>
        <dbReference type="PROSITE-ProRule" id="PRU00169"/>
    </source>
</evidence>
<dbReference type="HOGENOM" id="CLU_000445_69_8_9"/>
<dbReference type="InParanoid" id="B2A3J7"/>
<accession>B2A3J7</accession>
<dbReference type="SUPFAM" id="SSF52172">
    <property type="entry name" value="CheY-like"/>
    <property type="match status" value="1"/>
</dbReference>
<proteinExistence type="predicted"/>
<organism evidence="6 7">
    <name type="scientific">Natranaerobius thermophilus (strain ATCC BAA-1301 / DSM 18059 / JW/NM-WN-LF)</name>
    <dbReference type="NCBI Taxonomy" id="457570"/>
    <lineage>
        <taxon>Bacteria</taxon>
        <taxon>Bacillati</taxon>
        <taxon>Bacillota</taxon>
        <taxon>Clostridia</taxon>
        <taxon>Natranaerobiales</taxon>
        <taxon>Natranaerobiaceae</taxon>
        <taxon>Natranaerobius</taxon>
    </lineage>
</organism>
<dbReference type="Pfam" id="PF00072">
    <property type="entry name" value="Response_reg"/>
    <property type="match status" value="1"/>
</dbReference>
<evidence type="ECO:0000313" key="6">
    <source>
        <dbReference type="EMBL" id="ACB86426.1"/>
    </source>
</evidence>
<evidence type="ECO:0000259" key="5">
    <source>
        <dbReference type="PROSITE" id="PS50110"/>
    </source>
</evidence>
<dbReference type="KEGG" id="nth:Nther_2879"/>
<gene>
    <name evidence="6" type="ordered locus">Nther_2879</name>
</gene>
<dbReference type="Gene3D" id="3.40.50.2300">
    <property type="match status" value="1"/>
</dbReference>
<evidence type="ECO:0000313" key="7">
    <source>
        <dbReference type="Proteomes" id="UP000001683"/>
    </source>
</evidence>
<dbReference type="OrthoDB" id="9808843at2"/>
<dbReference type="InterPro" id="IPR001789">
    <property type="entry name" value="Sig_transdc_resp-reg_receiver"/>
</dbReference>
<dbReference type="PROSITE" id="PS50110">
    <property type="entry name" value="RESPONSE_REGULATORY"/>
    <property type="match status" value="1"/>
</dbReference>
<dbReference type="AlphaFoldDB" id="B2A3J7"/>
<dbReference type="RefSeq" id="WP_012449258.1">
    <property type="nucleotide sequence ID" value="NC_010718.1"/>
</dbReference>
<feature type="modified residue" description="4-aspartylphosphate" evidence="4">
    <location>
        <position position="53"/>
    </location>
</feature>
<protein>
    <recommendedName>
        <fullName evidence="1">Stage 0 sporulation protein A homolog</fullName>
    </recommendedName>
</protein>
<dbReference type="STRING" id="457570.Nther_2879"/>
<name>B2A3J7_NATTJ</name>
<evidence type="ECO:0000256" key="3">
    <source>
        <dbReference type="ARBA" id="ARBA00024867"/>
    </source>
</evidence>
<keyword evidence="7" id="KW-1185">Reference proteome</keyword>
<dbReference type="Proteomes" id="UP000001683">
    <property type="component" value="Chromosome"/>
</dbReference>
<evidence type="ECO:0000256" key="2">
    <source>
        <dbReference type="ARBA" id="ARBA00022553"/>
    </source>
</evidence>
<feature type="domain" description="Response regulatory" evidence="5">
    <location>
        <begin position="4"/>
        <end position="118"/>
    </location>
</feature>
<keyword evidence="2 4" id="KW-0597">Phosphoprotein</keyword>
<dbReference type="PANTHER" id="PTHR44591">
    <property type="entry name" value="STRESS RESPONSE REGULATOR PROTEIN 1"/>
    <property type="match status" value="1"/>
</dbReference>
<dbReference type="GO" id="GO:0000160">
    <property type="term" value="P:phosphorelay signal transduction system"/>
    <property type="evidence" value="ECO:0007669"/>
    <property type="project" value="InterPro"/>
</dbReference>
<sequence length="123" mass="13885">MKGRILVVDDQAGIRMLIKEVLELESHQVETVSTGEDFFNLLKQDDYDFMIVDLLLPGYAGSELLTELNKYASLSKAMVISGIGCPETREKVKKQGVADYMEKPFDLQTLKEKVQRSLEQITA</sequence>
<dbReference type="InterPro" id="IPR050595">
    <property type="entry name" value="Bact_response_regulator"/>
</dbReference>
<comment type="function">
    <text evidence="3">May play the central regulatory role in sporulation. It may be an element of the effector pathway responsible for the activation of sporulation genes in response to nutritional stress. Spo0A may act in concert with spo0H (a sigma factor) to control the expression of some genes that are critical to the sporulation process.</text>
</comment>
<reference evidence="6 7" key="2">
    <citation type="journal article" date="2011" name="J. Bacteriol.">
        <title>Complete genome sequence of the anaerobic, halophilic alkalithermophile Natranaerobius thermophilus JW/NM-WN-LF.</title>
        <authorList>
            <person name="Zhao B."/>
            <person name="Mesbah N.M."/>
            <person name="Dalin E."/>
            <person name="Goodwin L."/>
            <person name="Nolan M."/>
            <person name="Pitluck S."/>
            <person name="Chertkov O."/>
            <person name="Brettin T.S."/>
            <person name="Han J."/>
            <person name="Larimer F.W."/>
            <person name="Land M.L."/>
            <person name="Hauser L."/>
            <person name="Kyrpides N."/>
            <person name="Wiegel J."/>
        </authorList>
    </citation>
    <scope>NUCLEOTIDE SEQUENCE [LARGE SCALE GENOMIC DNA]</scope>
    <source>
        <strain evidence="7">ATCC BAA-1301 / DSM 18059 / JW/NM-WN-LF</strain>
    </source>
</reference>
<dbReference type="PANTHER" id="PTHR44591:SF3">
    <property type="entry name" value="RESPONSE REGULATORY DOMAIN-CONTAINING PROTEIN"/>
    <property type="match status" value="1"/>
</dbReference>
<reference evidence="6 7" key="1">
    <citation type="submission" date="2008-04" db="EMBL/GenBank/DDBJ databases">
        <title>Complete sequence of chromosome of Natranaerobius thermophilus JW/NM-WN-LF.</title>
        <authorList>
            <consortium name="US DOE Joint Genome Institute"/>
            <person name="Copeland A."/>
            <person name="Lucas S."/>
            <person name="Lapidus A."/>
            <person name="Glavina del Rio T."/>
            <person name="Dalin E."/>
            <person name="Tice H."/>
            <person name="Bruce D."/>
            <person name="Goodwin L."/>
            <person name="Pitluck S."/>
            <person name="Chertkov O."/>
            <person name="Brettin T."/>
            <person name="Detter J.C."/>
            <person name="Han C."/>
            <person name="Kuske C.R."/>
            <person name="Schmutz J."/>
            <person name="Larimer F."/>
            <person name="Land M."/>
            <person name="Hauser L."/>
            <person name="Kyrpides N."/>
            <person name="Lykidis A."/>
            <person name="Mesbah N.M."/>
            <person name="Wiegel J."/>
        </authorList>
    </citation>
    <scope>NUCLEOTIDE SEQUENCE [LARGE SCALE GENOMIC DNA]</scope>
    <source>
        <strain evidence="7">ATCC BAA-1301 / DSM 18059 / JW/NM-WN-LF</strain>
    </source>
</reference>
<dbReference type="InterPro" id="IPR011006">
    <property type="entry name" value="CheY-like_superfamily"/>
</dbReference>
<dbReference type="SMART" id="SM00448">
    <property type="entry name" value="REC"/>
    <property type="match status" value="1"/>
</dbReference>
<dbReference type="EMBL" id="CP001034">
    <property type="protein sequence ID" value="ACB86426.1"/>
    <property type="molecule type" value="Genomic_DNA"/>
</dbReference>
<evidence type="ECO:0000256" key="1">
    <source>
        <dbReference type="ARBA" id="ARBA00018672"/>
    </source>
</evidence>